<protein>
    <submittedName>
        <fullName evidence="2">Uncharacterized protein</fullName>
    </submittedName>
</protein>
<evidence type="ECO:0000256" key="1">
    <source>
        <dbReference type="SAM" id="MobiDB-lite"/>
    </source>
</evidence>
<comment type="caution">
    <text evidence="2">The sequence shown here is derived from an EMBL/GenBank/DDBJ whole genome shotgun (WGS) entry which is preliminary data.</text>
</comment>
<keyword evidence="3" id="KW-1185">Reference proteome</keyword>
<evidence type="ECO:0000313" key="2">
    <source>
        <dbReference type="EMBL" id="KAK9931838.1"/>
    </source>
</evidence>
<feature type="region of interest" description="Disordered" evidence="1">
    <location>
        <begin position="74"/>
        <end position="120"/>
    </location>
</feature>
<organism evidence="2 3">
    <name type="scientific">Rubus argutus</name>
    <name type="common">Southern blackberry</name>
    <dbReference type="NCBI Taxonomy" id="59490"/>
    <lineage>
        <taxon>Eukaryota</taxon>
        <taxon>Viridiplantae</taxon>
        <taxon>Streptophyta</taxon>
        <taxon>Embryophyta</taxon>
        <taxon>Tracheophyta</taxon>
        <taxon>Spermatophyta</taxon>
        <taxon>Magnoliopsida</taxon>
        <taxon>eudicotyledons</taxon>
        <taxon>Gunneridae</taxon>
        <taxon>Pentapetalae</taxon>
        <taxon>rosids</taxon>
        <taxon>fabids</taxon>
        <taxon>Rosales</taxon>
        <taxon>Rosaceae</taxon>
        <taxon>Rosoideae</taxon>
        <taxon>Rosoideae incertae sedis</taxon>
        <taxon>Rubus</taxon>
    </lineage>
</organism>
<dbReference type="Proteomes" id="UP001457282">
    <property type="component" value="Unassembled WGS sequence"/>
</dbReference>
<sequence>MEESVLFSIHHRTTIDLCPETGLPRLLPWPCTALNTTAAVLLRCCHNHHQALLFPARRRPIQFARVHCPLRRFSQQQPPKAAPHHSAARLCPNAAHAGNKPSLHSPINLHGLKTMKERKN</sequence>
<dbReference type="EMBL" id="JBEDUW010000004">
    <property type="protein sequence ID" value="KAK9931838.1"/>
    <property type="molecule type" value="Genomic_DNA"/>
</dbReference>
<proteinExistence type="predicted"/>
<name>A0AAW1X4H9_RUBAR</name>
<gene>
    <name evidence="2" type="ORF">M0R45_019098</name>
</gene>
<accession>A0AAW1X4H9</accession>
<evidence type="ECO:0000313" key="3">
    <source>
        <dbReference type="Proteomes" id="UP001457282"/>
    </source>
</evidence>
<reference evidence="2 3" key="1">
    <citation type="journal article" date="2023" name="G3 (Bethesda)">
        <title>A chromosome-length genome assembly and annotation of blackberry (Rubus argutus, cv. 'Hillquist').</title>
        <authorList>
            <person name="Bruna T."/>
            <person name="Aryal R."/>
            <person name="Dudchenko O."/>
            <person name="Sargent D.J."/>
            <person name="Mead D."/>
            <person name="Buti M."/>
            <person name="Cavallini A."/>
            <person name="Hytonen T."/>
            <person name="Andres J."/>
            <person name="Pham M."/>
            <person name="Weisz D."/>
            <person name="Mascagni F."/>
            <person name="Usai G."/>
            <person name="Natali L."/>
            <person name="Bassil N."/>
            <person name="Fernandez G.E."/>
            <person name="Lomsadze A."/>
            <person name="Armour M."/>
            <person name="Olukolu B."/>
            <person name="Poorten T."/>
            <person name="Britton C."/>
            <person name="Davik J."/>
            <person name="Ashrafi H."/>
            <person name="Aiden E.L."/>
            <person name="Borodovsky M."/>
            <person name="Worthington M."/>
        </authorList>
    </citation>
    <scope>NUCLEOTIDE SEQUENCE [LARGE SCALE GENOMIC DNA]</scope>
    <source>
        <strain evidence="2">PI 553951</strain>
    </source>
</reference>
<dbReference type="AlphaFoldDB" id="A0AAW1X4H9"/>